<dbReference type="AlphaFoldDB" id="A0A1H9C3L7"/>
<reference evidence="10 11" key="1">
    <citation type="submission" date="2016-10" db="EMBL/GenBank/DDBJ databases">
        <authorList>
            <person name="de Groot N.N."/>
        </authorList>
    </citation>
    <scope>NUCLEOTIDE SEQUENCE [LARGE SCALE GENOMIC DNA]</scope>
    <source>
        <strain evidence="10 11">DSM 15695</strain>
    </source>
</reference>
<comment type="function">
    <text evidence="9">Essential subunit of the Sec protein translocation channel SecYEG. Clamps together the 2 halves of SecY. May contact the channel plug during translocation.</text>
</comment>
<evidence type="ECO:0000256" key="8">
    <source>
        <dbReference type="ARBA" id="ARBA00023136"/>
    </source>
</evidence>
<sequence>MSYFKNVLQEMKKVTWPNLQEVNRYTWTVIFMVIAFSIFFAVVDFGLSNLLNWLFTLA</sequence>
<dbReference type="NCBIfam" id="TIGR00964">
    <property type="entry name" value="secE_bact"/>
    <property type="match status" value="1"/>
</dbReference>
<dbReference type="GO" id="GO:0009306">
    <property type="term" value="P:protein secretion"/>
    <property type="evidence" value="ECO:0007669"/>
    <property type="project" value="UniProtKB-UniRule"/>
</dbReference>
<dbReference type="PROSITE" id="PS01067">
    <property type="entry name" value="SECE_SEC61G"/>
    <property type="match status" value="1"/>
</dbReference>
<protein>
    <recommendedName>
        <fullName evidence="9">Protein translocase subunit SecE</fullName>
    </recommendedName>
</protein>
<dbReference type="GO" id="GO:0006605">
    <property type="term" value="P:protein targeting"/>
    <property type="evidence" value="ECO:0007669"/>
    <property type="project" value="UniProtKB-UniRule"/>
</dbReference>
<dbReference type="GO" id="GO:0043952">
    <property type="term" value="P:protein transport by the Sec complex"/>
    <property type="evidence" value="ECO:0007669"/>
    <property type="project" value="UniProtKB-UniRule"/>
</dbReference>
<dbReference type="InterPro" id="IPR001901">
    <property type="entry name" value="Translocase_SecE/Sec61-g"/>
</dbReference>
<evidence type="ECO:0000256" key="3">
    <source>
        <dbReference type="ARBA" id="ARBA00022475"/>
    </source>
</evidence>
<keyword evidence="11" id="KW-1185">Reference proteome</keyword>
<keyword evidence="8 9" id="KW-0472">Membrane</keyword>
<keyword evidence="2 9" id="KW-0813">Transport</keyword>
<accession>A0A1H9C3L7</accession>
<dbReference type="InterPro" id="IPR038379">
    <property type="entry name" value="SecE_sf"/>
</dbReference>
<dbReference type="EMBL" id="FOEN01000003">
    <property type="protein sequence ID" value="SEP95567.1"/>
    <property type="molecule type" value="Genomic_DNA"/>
</dbReference>
<dbReference type="Proteomes" id="UP000198833">
    <property type="component" value="Unassembled WGS sequence"/>
</dbReference>
<evidence type="ECO:0000256" key="9">
    <source>
        <dbReference type="HAMAP-Rule" id="MF_00422"/>
    </source>
</evidence>
<keyword evidence="5 9" id="KW-0653">Protein transport</keyword>
<evidence type="ECO:0000256" key="7">
    <source>
        <dbReference type="ARBA" id="ARBA00023010"/>
    </source>
</evidence>
<keyword evidence="3 9" id="KW-1003">Cell membrane</keyword>
<evidence type="ECO:0000313" key="11">
    <source>
        <dbReference type="Proteomes" id="UP000198833"/>
    </source>
</evidence>
<evidence type="ECO:0000256" key="5">
    <source>
        <dbReference type="ARBA" id="ARBA00022927"/>
    </source>
</evidence>
<comment type="subcellular location">
    <subcellularLocation>
        <location evidence="9">Cell membrane</location>
        <topology evidence="9">Single-pass membrane protein</topology>
    </subcellularLocation>
    <subcellularLocation>
        <location evidence="1">Membrane</location>
    </subcellularLocation>
</comment>
<keyword evidence="4 9" id="KW-0812">Transmembrane</keyword>
<gene>
    <name evidence="9" type="primary">secE</name>
    <name evidence="10" type="ORF">SAMN04488558_103188</name>
</gene>
<proteinExistence type="inferred from homology"/>
<dbReference type="GO" id="GO:0005886">
    <property type="term" value="C:plasma membrane"/>
    <property type="evidence" value="ECO:0007669"/>
    <property type="project" value="UniProtKB-SubCell"/>
</dbReference>
<dbReference type="InterPro" id="IPR005807">
    <property type="entry name" value="SecE_bac"/>
</dbReference>
<dbReference type="PANTHER" id="PTHR33910">
    <property type="entry name" value="PROTEIN TRANSLOCASE SUBUNIT SECE"/>
    <property type="match status" value="1"/>
</dbReference>
<feature type="transmembrane region" description="Helical" evidence="9">
    <location>
        <begin position="25"/>
        <end position="47"/>
    </location>
</feature>
<comment type="subunit">
    <text evidence="9">Component of the Sec protein translocase complex. Heterotrimer consisting of SecY, SecE and SecG subunits. The heterotrimers can form oligomers, although 1 heterotrimer is thought to be able to translocate proteins. Interacts with the ribosome. Interacts with SecDF, and other proteins may be involved. Interacts with SecA.</text>
</comment>
<evidence type="ECO:0000313" key="10">
    <source>
        <dbReference type="EMBL" id="SEP95567.1"/>
    </source>
</evidence>
<evidence type="ECO:0000256" key="1">
    <source>
        <dbReference type="ARBA" id="ARBA00004370"/>
    </source>
</evidence>
<keyword evidence="7 9" id="KW-0811">Translocation</keyword>
<organism evidence="10 11">
    <name type="scientific">Ignavigranum ruoffiae</name>
    <dbReference type="NCBI Taxonomy" id="89093"/>
    <lineage>
        <taxon>Bacteria</taxon>
        <taxon>Bacillati</taxon>
        <taxon>Bacillota</taxon>
        <taxon>Bacilli</taxon>
        <taxon>Lactobacillales</taxon>
        <taxon>Aerococcaceae</taxon>
        <taxon>Ignavigranum</taxon>
    </lineage>
</organism>
<evidence type="ECO:0000256" key="4">
    <source>
        <dbReference type="ARBA" id="ARBA00022692"/>
    </source>
</evidence>
<keyword evidence="6 9" id="KW-1133">Transmembrane helix</keyword>
<dbReference type="Gene3D" id="1.20.5.1030">
    <property type="entry name" value="Preprotein translocase secy subunit"/>
    <property type="match status" value="1"/>
</dbReference>
<dbReference type="RefSeq" id="WP_092571028.1">
    <property type="nucleotide sequence ID" value="NZ_CALUDV010000007.1"/>
</dbReference>
<dbReference type="GO" id="GO:0008320">
    <property type="term" value="F:protein transmembrane transporter activity"/>
    <property type="evidence" value="ECO:0007669"/>
    <property type="project" value="UniProtKB-UniRule"/>
</dbReference>
<evidence type="ECO:0000256" key="2">
    <source>
        <dbReference type="ARBA" id="ARBA00022448"/>
    </source>
</evidence>
<dbReference type="STRING" id="89093.SAMN04488558_103188"/>
<dbReference type="Pfam" id="PF00584">
    <property type="entry name" value="SecE"/>
    <property type="match status" value="1"/>
</dbReference>
<dbReference type="GO" id="GO:0065002">
    <property type="term" value="P:intracellular protein transmembrane transport"/>
    <property type="evidence" value="ECO:0007669"/>
    <property type="project" value="UniProtKB-UniRule"/>
</dbReference>
<comment type="similarity">
    <text evidence="9">Belongs to the SecE/SEC61-gamma family.</text>
</comment>
<name>A0A1H9C3L7_9LACT</name>
<evidence type="ECO:0000256" key="6">
    <source>
        <dbReference type="ARBA" id="ARBA00022989"/>
    </source>
</evidence>
<dbReference type="HAMAP" id="MF_00422">
    <property type="entry name" value="SecE"/>
    <property type="match status" value="1"/>
</dbReference>
<dbReference type="OrthoDB" id="9813233at2"/>
<dbReference type="PANTHER" id="PTHR33910:SF1">
    <property type="entry name" value="PROTEIN TRANSLOCASE SUBUNIT SECE"/>
    <property type="match status" value="1"/>
</dbReference>